<keyword evidence="2" id="KW-0808">Transferase</keyword>
<dbReference type="Pfam" id="PF02384">
    <property type="entry name" value="N6_Mtase"/>
    <property type="match status" value="1"/>
</dbReference>
<feature type="domain" description="DNA methylase adenine-specific" evidence="5">
    <location>
        <begin position="306"/>
        <end position="400"/>
    </location>
</feature>
<dbReference type="AlphaFoldDB" id="A0A7C3WUW6"/>
<dbReference type="PRINTS" id="PR00507">
    <property type="entry name" value="N12N6MTFRASE"/>
</dbReference>
<gene>
    <name evidence="6" type="ORF">ENV88_07820</name>
</gene>
<keyword evidence="1" id="KW-0489">Methyltransferase</keyword>
<name>A0A7C3WUW6_THEPE</name>
<sequence length="685" mass="76237">MHTLRYLLGIQVMSVRPHETIRVQVSIELGNVLREVVEERCEASKDPHLCTLLRLLGKPEVTVLMPQEIRVGEERRYVDMALGREIVFEFKSSEKELEEAARDAEAKYWGLVSKAKFFIATNWDRWRIYRVTKSGLELVRDCSRAEARALLRSQLLPQLERLKVPATPRNVEALYKLDHERALSLLRGVFERVRNDPRVKPLYEAYKGVMSMLYGEASDEFFANLFVRHTYMHMAVSASLAAALGEVGDLERACSGAFLGGANIALPYLNWWRVALGDPDLRGSLWEVLESVAGRASMVDWSLGAEDVFRALYEFLIEPETRRRIGEYYTPLWLVEMMVGHFDLRGRVVLDPFCGSGTFLVEVFHRKVDLGEEPEEALGEVVGFDINPLAVAVARSELVLAYYRRAGSAPKSAPHVYHIDTLSAWFRDSPRGLEALMDKAASYMGARLFGQLASKSPSEVLSALRALEEGLTFSIRFAYGGCGCDKECLKESITKRLRMELGASGGELVQSFLEHFERDSVAEMLADLIVEHGGDDVWAVVLASAYAAVLMSEFKPDIIVTNPPWVPVTEYKAPYAKRITKYMLRHIKAVVGARAASVLAGADIALAALGKSVELAREGVAFVMNREQLFCHRSPMQAGVVAAYSLLRSLLGGTGAEVLLYDIDFDAFGHGVYPAVVVVKKGGSA</sequence>
<dbReference type="InterPro" id="IPR050953">
    <property type="entry name" value="N4_N6_ade-DNA_methylase"/>
</dbReference>
<dbReference type="GO" id="GO:0009307">
    <property type="term" value="P:DNA restriction-modification system"/>
    <property type="evidence" value="ECO:0007669"/>
    <property type="project" value="UniProtKB-KW"/>
</dbReference>
<dbReference type="PROSITE" id="PS00092">
    <property type="entry name" value="N6_MTASE"/>
    <property type="match status" value="1"/>
</dbReference>
<dbReference type="PANTHER" id="PTHR33841:SF5">
    <property type="entry name" value="DNA METHYLASE (MODIFICATION METHYLASE) (METHYLTRANSFERASE)-RELATED"/>
    <property type="match status" value="1"/>
</dbReference>
<evidence type="ECO:0000256" key="4">
    <source>
        <dbReference type="ARBA" id="ARBA00022747"/>
    </source>
</evidence>
<dbReference type="GO" id="GO:0008170">
    <property type="term" value="F:N-methyltransferase activity"/>
    <property type="evidence" value="ECO:0007669"/>
    <property type="project" value="InterPro"/>
</dbReference>
<reference evidence="6" key="1">
    <citation type="journal article" date="2020" name="mSystems">
        <title>Genome- and Community-Level Interaction Insights into Carbon Utilization and Element Cycling Functions of Hydrothermarchaeota in Hydrothermal Sediment.</title>
        <authorList>
            <person name="Zhou Z."/>
            <person name="Liu Y."/>
            <person name="Xu W."/>
            <person name="Pan J."/>
            <person name="Luo Z.H."/>
            <person name="Li M."/>
        </authorList>
    </citation>
    <scope>NUCLEOTIDE SEQUENCE [LARGE SCALE GENOMIC DNA]</scope>
    <source>
        <strain evidence="6">SpSt-8</strain>
    </source>
</reference>
<evidence type="ECO:0000313" key="6">
    <source>
        <dbReference type="EMBL" id="HGB25905.1"/>
    </source>
</evidence>
<keyword evidence="4" id="KW-0680">Restriction system</keyword>
<evidence type="ECO:0000256" key="1">
    <source>
        <dbReference type="ARBA" id="ARBA00022603"/>
    </source>
</evidence>
<dbReference type="GO" id="GO:0003677">
    <property type="term" value="F:DNA binding"/>
    <property type="evidence" value="ECO:0007669"/>
    <property type="project" value="InterPro"/>
</dbReference>
<dbReference type="GO" id="GO:0009007">
    <property type="term" value="F:site-specific DNA-methyltransferase (adenine-specific) activity"/>
    <property type="evidence" value="ECO:0007669"/>
    <property type="project" value="UniProtKB-EC"/>
</dbReference>
<dbReference type="InterPro" id="IPR003356">
    <property type="entry name" value="DNA_methylase_A-5"/>
</dbReference>
<dbReference type="SUPFAM" id="SSF53335">
    <property type="entry name" value="S-adenosyl-L-methionine-dependent methyltransferases"/>
    <property type="match status" value="1"/>
</dbReference>
<organism evidence="6">
    <name type="scientific">Thermofilum pendens</name>
    <dbReference type="NCBI Taxonomy" id="2269"/>
    <lineage>
        <taxon>Archaea</taxon>
        <taxon>Thermoproteota</taxon>
        <taxon>Thermoprotei</taxon>
        <taxon>Thermofilales</taxon>
        <taxon>Thermofilaceae</taxon>
        <taxon>Thermofilum</taxon>
    </lineage>
</organism>
<proteinExistence type="predicted"/>
<evidence type="ECO:0000256" key="3">
    <source>
        <dbReference type="ARBA" id="ARBA00022691"/>
    </source>
</evidence>
<accession>A0A7C3WUW6</accession>
<dbReference type="Gene3D" id="3.40.50.150">
    <property type="entry name" value="Vaccinia Virus protein VP39"/>
    <property type="match status" value="1"/>
</dbReference>
<keyword evidence="3" id="KW-0949">S-adenosyl-L-methionine</keyword>
<evidence type="ECO:0000259" key="5">
    <source>
        <dbReference type="Pfam" id="PF02384"/>
    </source>
</evidence>
<protein>
    <recommendedName>
        <fullName evidence="5">DNA methylase adenine-specific domain-containing protein</fullName>
    </recommendedName>
</protein>
<dbReference type="GO" id="GO:0032259">
    <property type="term" value="P:methylation"/>
    <property type="evidence" value="ECO:0007669"/>
    <property type="project" value="UniProtKB-KW"/>
</dbReference>
<comment type="caution">
    <text evidence="6">The sequence shown here is derived from an EMBL/GenBank/DDBJ whole genome shotgun (WGS) entry which is preliminary data.</text>
</comment>
<dbReference type="PANTHER" id="PTHR33841">
    <property type="entry name" value="DNA METHYLTRANSFERASE YEEA-RELATED"/>
    <property type="match status" value="1"/>
</dbReference>
<evidence type="ECO:0000256" key="2">
    <source>
        <dbReference type="ARBA" id="ARBA00022679"/>
    </source>
</evidence>
<dbReference type="InterPro" id="IPR029063">
    <property type="entry name" value="SAM-dependent_MTases_sf"/>
</dbReference>
<dbReference type="EMBL" id="DTIB01000136">
    <property type="protein sequence ID" value="HGB25905.1"/>
    <property type="molecule type" value="Genomic_DNA"/>
</dbReference>
<dbReference type="InterPro" id="IPR002052">
    <property type="entry name" value="DNA_methylase_N6_adenine_CS"/>
</dbReference>